<feature type="transmembrane region" description="Helical" evidence="2">
    <location>
        <begin position="319"/>
        <end position="342"/>
    </location>
</feature>
<feature type="region of interest" description="Disordered" evidence="1">
    <location>
        <begin position="1101"/>
        <end position="1123"/>
    </location>
</feature>
<feature type="transmembrane region" description="Helical" evidence="2">
    <location>
        <begin position="135"/>
        <end position="158"/>
    </location>
</feature>
<feature type="compositionally biased region" description="Polar residues" evidence="1">
    <location>
        <begin position="490"/>
        <end position="499"/>
    </location>
</feature>
<protein>
    <recommendedName>
        <fullName evidence="5">General alpha-glucoside permease [Schizosaccharomyces pombe 972h-]</fullName>
    </recommendedName>
</protein>
<dbReference type="Pfam" id="PF13347">
    <property type="entry name" value="MFS_2"/>
    <property type="match status" value="1"/>
</dbReference>
<dbReference type="Gene3D" id="1.20.1250.20">
    <property type="entry name" value="MFS general substrate transporter like domains"/>
    <property type="match status" value="1"/>
</dbReference>
<organism evidence="3 4">
    <name type="scientific">Rhizoctonia solani</name>
    <dbReference type="NCBI Taxonomy" id="456999"/>
    <lineage>
        <taxon>Eukaryota</taxon>
        <taxon>Fungi</taxon>
        <taxon>Dikarya</taxon>
        <taxon>Basidiomycota</taxon>
        <taxon>Agaricomycotina</taxon>
        <taxon>Agaricomycetes</taxon>
        <taxon>Cantharellales</taxon>
        <taxon>Ceratobasidiaceae</taxon>
        <taxon>Rhizoctonia</taxon>
    </lineage>
</organism>
<comment type="caution">
    <text evidence="3">The sequence shown here is derived from an EMBL/GenBank/DDBJ whole genome shotgun (WGS) entry which is preliminary data.</text>
</comment>
<feature type="transmembrane region" description="Helical" evidence="2">
    <location>
        <begin position="104"/>
        <end position="123"/>
    </location>
</feature>
<dbReference type="InterPro" id="IPR012469">
    <property type="entry name" value="DUF1688"/>
</dbReference>
<dbReference type="PANTHER" id="PTHR31687:SF3">
    <property type="entry name" value="PROTEIN URG3"/>
    <property type="match status" value="1"/>
</dbReference>
<feature type="compositionally biased region" description="Polar residues" evidence="1">
    <location>
        <begin position="1"/>
        <end position="14"/>
    </location>
</feature>
<feature type="transmembrane region" description="Helical" evidence="2">
    <location>
        <begin position="31"/>
        <end position="51"/>
    </location>
</feature>
<dbReference type="PANTHER" id="PTHR31687">
    <property type="match status" value="1"/>
</dbReference>
<dbReference type="Proteomes" id="UP000650582">
    <property type="component" value="Unassembled WGS sequence"/>
</dbReference>
<dbReference type="AlphaFoldDB" id="A0A8H7HG56"/>
<feature type="compositionally biased region" description="Low complexity" evidence="1">
    <location>
        <begin position="455"/>
        <end position="483"/>
    </location>
</feature>
<gene>
    <name evidence="3" type="ORF">RHS04_00048</name>
</gene>
<proteinExistence type="predicted"/>
<feature type="region of interest" description="Disordered" evidence="1">
    <location>
        <begin position="1"/>
        <end position="20"/>
    </location>
</feature>
<keyword evidence="2" id="KW-0472">Membrane</keyword>
<evidence type="ECO:0000256" key="2">
    <source>
        <dbReference type="SAM" id="Phobius"/>
    </source>
</evidence>
<feature type="transmembrane region" description="Helical" evidence="2">
    <location>
        <begin position="71"/>
        <end position="92"/>
    </location>
</feature>
<evidence type="ECO:0000313" key="3">
    <source>
        <dbReference type="EMBL" id="KAF8686552.1"/>
    </source>
</evidence>
<dbReference type="InterPro" id="IPR036259">
    <property type="entry name" value="MFS_trans_sf"/>
</dbReference>
<accession>A0A8H7HG56</accession>
<dbReference type="EMBL" id="JACYCC010000010">
    <property type="protein sequence ID" value="KAF8686552.1"/>
    <property type="molecule type" value="Genomic_DNA"/>
</dbReference>
<evidence type="ECO:0000256" key="1">
    <source>
        <dbReference type="SAM" id="MobiDB-lite"/>
    </source>
</evidence>
<keyword evidence="2" id="KW-1133">Transmembrane helix</keyword>
<reference evidence="3" key="1">
    <citation type="submission" date="2020-09" db="EMBL/GenBank/DDBJ databases">
        <title>Comparative genome analyses of four rice-infecting Rhizoctonia solani isolates reveal extensive enrichment of homogalacturonan modification genes.</title>
        <authorList>
            <person name="Lee D.-Y."/>
            <person name="Jeon J."/>
            <person name="Kim K.-T."/>
            <person name="Cheong K."/>
            <person name="Song H."/>
            <person name="Choi G."/>
            <person name="Ko J."/>
            <person name="Opiyo S.O."/>
            <person name="Zuo S."/>
            <person name="Madhav S."/>
            <person name="Lee Y.-H."/>
            <person name="Wang G.-L."/>
        </authorList>
    </citation>
    <scope>NUCLEOTIDE SEQUENCE</scope>
    <source>
        <strain evidence="3">AG1-IA YN-7</strain>
    </source>
</reference>
<dbReference type="SUPFAM" id="SSF103473">
    <property type="entry name" value="MFS general substrate transporter"/>
    <property type="match status" value="1"/>
</dbReference>
<name>A0A8H7HG56_9AGAM</name>
<dbReference type="Pfam" id="PF07958">
    <property type="entry name" value="DUF1688"/>
    <property type="match status" value="1"/>
</dbReference>
<evidence type="ECO:0000313" key="4">
    <source>
        <dbReference type="Proteomes" id="UP000650582"/>
    </source>
</evidence>
<feature type="compositionally biased region" description="Basic and acidic residues" evidence="1">
    <location>
        <begin position="500"/>
        <end position="512"/>
    </location>
</feature>
<feature type="transmembrane region" description="Helical" evidence="2">
    <location>
        <begin position="362"/>
        <end position="384"/>
    </location>
</feature>
<keyword evidence="2" id="KW-0812">Transmembrane</keyword>
<sequence>MTGSFGLPTGNSNGEPKGSVWTGRARVRGPLWAQLPLLTIGMLGLQIVWSVEMAYASPYLLSLGLKKSHMALVFVAGPLSGLIMQPLIGVLADRSTSSLGRRRPYMLAASLVSIGGLMLLGFTREFSGIFGGAKGLTIGIAVYAIFCIDFSINAVQAVDRALLVDILPPALQAAGNAWAGRMFGLGSVAGFFIGGINLPSVFPSLGRTQLEVLSVISSVLLLSLHGITAASVEEKVLVTDGTTSDTNIFAQIFKDIWENILTLPRTIRSICLVQFLWVPPWFPVLFYSSTWVGDIYKATAMENGRVEDDPTLHDDATRIGSLALLYSSILSFAVSIVAPFFIRSNRGAGSDAPRGAMDKLKISLGGLWSLSQGIFACSMMATLLPQTVTSATIIITITGFCWAVSQWVPFSLLGEAILLSAPDYTAVPHLEHAEDEIPLTDRRSRRRSSSPSPPRLSRSSSPTNPSRKSRSHTPSSTHSSSSSVRGEGSTPASALFSNDTARRSRPKLEKRVSGGTRNGTDDDFQRNNDGPVDNDALELEDGELEMGGDSGSTDEGVGSKAGIILGIHNLVVVLPQFLVTGLSAVLFALFEPHRSVLHGKHPGNVPPGTNITLPLNNLEIREEEKDASSDSIGIIFRQCSSCESSRMALGSRISKVTRKPSFRYRFVRHRQQAVTRWPTQRGQSRDGLYKMNITSVPSIETTIAYLRTLPSIRERCSRVHDLAKEGKLEYFDYHPEKEKDVVEFCAKIIEREFGSAYDTIPPHSRWRHFDAGHERIAPLLAQWSKELTPLETTKRLIDLFLVSVLLDAGAGNAWAYTESGGEKFGRSEGLAIASLDMFLAGFFSSDGGLKVDAAGLKRITPEKTGEAMQVSASNPMSGLEGRSNLLANLGGALSASPEIFGSDGRPGNLLEFIEKQGKSKNGKTYVHMSALWHVLIEGLAPIWPATRTQLGGTSLGDVWPCSALHASEGYSKDTPGSDLVPFHKLSQWLAYSLVEPIEKVLGWKIEGMEDMTGLPEYRNGGLLVDLGVLTLRKETVSSFYPNPEIDIARLAPSHPAIIEWRAMTVIELDRIAEALREHLNAPNLALAQVLESATWKGGREIAKQKRPETAGPPIEIESDGTVF</sequence>
<feature type="region of interest" description="Disordered" evidence="1">
    <location>
        <begin position="435"/>
        <end position="536"/>
    </location>
</feature>
<evidence type="ECO:0008006" key="5">
    <source>
        <dbReference type="Google" id="ProtNLM"/>
    </source>
</evidence>